<proteinExistence type="predicted"/>
<reference evidence="2" key="1">
    <citation type="submission" date="2013-10" db="EMBL/GenBank/DDBJ databases">
        <title>Genomic analysis of the causative agents of coccidiosis in chickens.</title>
        <authorList>
            <person name="Reid A.J."/>
            <person name="Blake D."/>
            <person name="Billington K."/>
            <person name="Browne H."/>
            <person name="Dunn M."/>
            <person name="Hung S."/>
            <person name="Kawahara F."/>
            <person name="Miranda-Saavedra D."/>
            <person name="Mourier T."/>
            <person name="Nagra H."/>
            <person name="Otto T.D."/>
            <person name="Rawlings N."/>
            <person name="Sanchez A."/>
            <person name="Sanders M."/>
            <person name="Subramaniam C."/>
            <person name="Tay Y."/>
            <person name="Dear P."/>
            <person name="Doerig C."/>
            <person name="Gruber A."/>
            <person name="Parkinson J."/>
            <person name="Shirley M."/>
            <person name="Wan K.L."/>
            <person name="Berriman M."/>
            <person name="Tomley F."/>
            <person name="Pain A."/>
        </authorList>
    </citation>
    <scope>NUCLEOTIDE SEQUENCE [LARGE SCALE GENOMIC DNA]</scope>
    <source>
        <strain evidence="2">Houghton</strain>
    </source>
</reference>
<dbReference type="VEuPathDB" id="ToxoDB:EMH_0070250"/>
<feature type="region of interest" description="Disordered" evidence="1">
    <location>
        <begin position="1"/>
        <end position="34"/>
    </location>
</feature>
<organism evidence="2 3">
    <name type="scientific">Eimeria mitis</name>
    <dbReference type="NCBI Taxonomy" id="44415"/>
    <lineage>
        <taxon>Eukaryota</taxon>
        <taxon>Sar</taxon>
        <taxon>Alveolata</taxon>
        <taxon>Apicomplexa</taxon>
        <taxon>Conoidasida</taxon>
        <taxon>Coccidia</taxon>
        <taxon>Eucoccidiorida</taxon>
        <taxon>Eimeriorina</taxon>
        <taxon>Eimeriidae</taxon>
        <taxon>Eimeria</taxon>
    </lineage>
</organism>
<dbReference type="Proteomes" id="UP000030744">
    <property type="component" value="Unassembled WGS sequence"/>
</dbReference>
<protein>
    <submittedName>
        <fullName evidence="2">Uncharacterized protein</fullName>
    </submittedName>
</protein>
<dbReference type="AlphaFoldDB" id="U6K2B4"/>
<keyword evidence="3" id="KW-1185">Reference proteome</keyword>
<accession>U6K2B4</accession>
<feature type="compositionally biased region" description="Polar residues" evidence="1">
    <location>
        <begin position="1"/>
        <end position="13"/>
    </location>
</feature>
<evidence type="ECO:0000313" key="2">
    <source>
        <dbReference type="EMBL" id="CDJ31845.1"/>
    </source>
</evidence>
<name>U6K2B4_9EIME</name>
<reference evidence="2" key="2">
    <citation type="submission" date="2013-10" db="EMBL/GenBank/DDBJ databases">
        <authorList>
            <person name="Aslett M."/>
        </authorList>
    </citation>
    <scope>NUCLEOTIDE SEQUENCE [LARGE SCALE GENOMIC DNA]</scope>
    <source>
        <strain evidence="2">Houghton</strain>
    </source>
</reference>
<gene>
    <name evidence="2" type="ORF">EMH_0070250</name>
</gene>
<evidence type="ECO:0000313" key="3">
    <source>
        <dbReference type="Proteomes" id="UP000030744"/>
    </source>
</evidence>
<dbReference type="RefSeq" id="XP_013354410.1">
    <property type="nucleotide sequence ID" value="XM_013498956.1"/>
</dbReference>
<sequence>MDQTEIDQWNRSLSGGKLLPVSGDNQQQQQQQQQQLLQQQGVEAQRAMAIEAIKLSAQQQEEREKQQQQKLQQQQGWVSRLLGLHEKTENTKTKKLPLFFDK</sequence>
<dbReference type="GeneID" id="25381544"/>
<evidence type="ECO:0000256" key="1">
    <source>
        <dbReference type="SAM" id="MobiDB-lite"/>
    </source>
</evidence>
<dbReference type="EMBL" id="HG683616">
    <property type="protein sequence ID" value="CDJ31845.1"/>
    <property type="molecule type" value="Genomic_DNA"/>
</dbReference>